<comment type="similarity">
    <text evidence="2">Belongs to the major facilitator superfamily. Monocarboxylate porter (TC 2.A.1.13) family.</text>
</comment>
<dbReference type="EMBL" id="KI912119">
    <property type="protein sequence ID" value="ETS75007.1"/>
    <property type="molecule type" value="Genomic_DNA"/>
</dbReference>
<dbReference type="InterPro" id="IPR011701">
    <property type="entry name" value="MFS"/>
</dbReference>
<evidence type="ECO:0000256" key="4">
    <source>
        <dbReference type="SAM" id="Phobius"/>
    </source>
</evidence>
<proteinExistence type="inferred from homology"/>
<reference evidence="7" key="1">
    <citation type="journal article" date="2015" name="BMC Genomics">
        <title>Genomic and transcriptomic analysis of the endophytic fungus Pestalotiopsis fici reveals its lifestyle and high potential for synthesis of natural products.</title>
        <authorList>
            <person name="Wang X."/>
            <person name="Zhang X."/>
            <person name="Liu L."/>
            <person name="Xiang M."/>
            <person name="Wang W."/>
            <person name="Sun X."/>
            <person name="Che Y."/>
            <person name="Guo L."/>
            <person name="Liu G."/>
            <person name="Guo L."/>
            <person name="Wang C."/>
            <person name="Yin W.B."/>
            <person name="Stadler M."/>
            <person name="Zhang X."/>
            <person name="Liu X."/>
        </authorList>
    </citation>
    <scope>NUCLEOTIDE SEQUENCE [LARGE SCALE GENOMIC DNA]</scope>
    <source>
        <strain evidence="7">W106-1 / CGMCC3.15140</strain>
    </source>
</reference>
<feature type="transmembrane region" description="Helical" evidence="4">
    <location>
        <begin position="146"/>
        <end position="168"/>
    </location>
</feature>
<comment type="subcellular location">
    <subcellularLocation>
        <location evidence="1">Membrane</location>
        <topology evidence="1">Multi-pass membrane protein</topology>
    </subcellularLocation>
</comment>
<dbReference type="GO" id="GO:0022857">
    <property type="term" value="F:transmembrane transporter activity"/>
    <property type="evidence" value="ECO:0007669"/>
    <property type="project" value="InterPro"/>
</dbReference>
<feature type="transmembrane region" description="Helical" evidence="4">
    <location>
        <begin position="50"/>
        <end position="78"/>
    </location>
</feature>
<dbReference type="InterPro" id="IPR036259">
    <property type="entry name" value="MFS_trans_sf"/>
</dbReference>
<feature type="transmembrane region" description="Helical" evidence="4">
    <location>
        <begin position="413"/>
        <end position="438"/>
    </location>
</feature>
<feature type="domain" description="Major facilitator superfamily (MFS) profile" evidence="5">
    <location>
        <begin position="50"/>
        <end position="439"/>
    </location>
</feature>
<feature type="transmembrane region" description="Helical" evidence="4">
    <location>
        <begin position="319"/>
        <end position="337"/>
    </location>
</feature>
<dbReference type="PANTHER" id="PTHR11360:SF234">
    <property type="entry name" value="MFS-TYPE TRANSPORTER DBAD-RELATED"/>
    <property type="match status" value="1"/>
</dbReference>
<accession>W3WPD2</accession>
<evidence type="ECO:0000256" key="3">
    <source>
        <dbReference type="SAM" id="MobiDB-lite"/>
    </source>
</evidence>
<dbReference type="Gene3D" id="1.20.1250.20">
    <property type="entry name" value="MFS general substrate transporter like domains"/>
    <property type="match status" value="1"/>
</dbReference>
<dbReference type="InParanoid" id="W3WPD2"/>
<feature type="region of interest" description="Disordered" evidence="3">
    <location>
        <begin position="1"/>
        <end position="43"/>
    </location>
</feature>
<dbReference type="AlphaFoldDB" id="W3WPD2"/>
<name>W3WPD2_PESFW</name>
<keyword evidence="4" id="KW-0472">Membrane</keyword>
<feature type="transmembrane region" description="Helical" evidence="4">
    <location>
        <begin position="180"/>
        <end position="201"/>
    </location>
</feature>
<dbReference type="eggNOG" id="KOG2504">
    <property type="taxonomic scope" value="Eukaryota"/>
</dbReference>
<dbReference type="InterPro" id="IPR050327">
    <property type="entry name" value="Proton-linked_MCT"/>
</dbReference>
<dbReference type="InterPro" id="IPR020846">
    <property type="entry name" value="MFS_dom"/>
</dbReference>
<keyword evidence="7" id="KW-1185">Reference proteome</keyword>
<evidence type="ECO:0000259" key="5">
    <source>
        <dbReference type="PROSITE" id="PS50850"/>
    </source>
</evidence>
<keyword evidence="4" id="KW-1133">Transmembrane helix</keyword>
<dbReference type="KEGG" id="pfy:PFICI_13491"/>
<organism evidence="6 7">
    <name type="scientific">Pestalotiopsis fici (strain W106-1 / CGMCC3.15140)</name>
    <dbReference type="NCBI Taxonomy" id="1229662"/>
    <lineage>
        <taxon>Eukaryota</taxon>
        <taxon>Fungi</taxon>
        <taxon>Dikarya</taxon>
        <taxon>Ascomycota</taxon>
        <taxon>Pezizomycotina</taxon>
        <taxon>Sordariomycetes</taxon>
        <taxon>Xylariomycetidae</taxon>
        <taxon>Amphisphaeriales</taxon>
        <taxon>Sporocadaceae</taxon>
        <taxon>Pestalotiopsis</taxon>
    </lineage>
</organism>
<evidence type="ECO:0000256" key="1">
    <source>
        <dbReference type="ARBA" id="ARBA00004141"/>
    </source>
</evidence>
<dbReference type="Pfam" id="PF07690">
    <property type="entry name" value="MFS_1"/>
    <property type="match status" value="1"/>
</dbReference>
<evidence type="ECO:0000256" key="2">
    <source>
        <dbReference type="ARBA" id="ARBA00006727"/>
    </source>
</evidence>
<dbReference type="CDD" id="cd17352">
    <property type="entry name" value="MFS_MCT_SLC16"/>
    <property type="match status" value="1"/>
</dbReference>
<dbReference type="RefSeq" id="XP_007840263.1">
    <property type="nucleotide sequence ID" value="XM_007842072.1"/>
</dbReference>
<feature type="transmembrane region" description="Helical" evidence="4">
    <location>
        <begin position="343"/>
        <end position="369"/>
    </location>
</feature>
<feature type="compositionally biased region" description="Polar residues" evidence="3">
    <location>
        <begin position="19"/>
        <end position="40"/>
    </location>
</feature>
<dbReference type="HOGENOM" id="CLU_001265_1_1_1"/>
<protein>
    <recommendedName>
        <fullName evidence="5">Major facilitator superfamily (MFS) profile domain-containing protein</fullName>
    </recommendedName>
</protein>
<dbReference type="PROSITE" id="PS50850">
    <property type="entry name" value="MFS"/>
    <property type="match status" value="1"/>
</dbReference>
<dbReference type="OrthoDB" id="6509908at2759"/>
<feature type="transmembrane region" description="Helical" evidence="4">
    <location>
        <begin position="121"/>
        <end position="140"/>
    </location>
</feature>
<dbReference type="GeneID" id="19278504"/>
<sequence>MASTEEKSRPVTAPDISDSESTNQTSAQDPVSVGQLSQAQPKVPDGGREAWLVVAGSMVALFHTWGIVNSFGVFQTYYETELLTTSSSSAISWIGSIQGALLMMGGIFVGPLYDAGHFRHLLIVGNFLIVLGMFMTSLCTRYWQVLLAQGVCVGLGCAVLFLPSAAVLSQWFAKRRALALGVQSAGSPIAGIVIPIMFGHLQPQIGFGWATRVIAFMMLALSVIPLVFMKTRVPPASHKRAFLDASVATDVPFLVYIVGLFFAFIGLYVPFFYIQLYAIQHGISSTEFSPYLVTILNAGSVIGRLVPNYLADHFGSINILIMLALAAAILAYAWMAITSSAGLIVFAALYGAFSGGVVSVTPSAIVPYCPDLGRLGTRMGMSFLLSGISVLVGTPIGGAILGNGSEREWRDIIAYSGTTMLIAALLLSLSLFLHLLIVN</sequence>
<keyword evidence="4" id="KW-0812">Transmembrane</keyword>
<gene>
    <name evidence="6" type="ORF">PFICI_13491</name>
</gene>
<dbReference type="SUPFAM" id="SSF103473">
    <property type="entry name" value="MFS general substrate transporter"/>
    <property type="match status" value="1"/>
</dbReference>
<feature type="transmembrane region" description="Helical" evidence="4">
    <location>
        <begin position="90"/>
        <end position="109"/>
    </location>
</feature>
<feature type="transmembrane region" description="Helical" evidence="4">
    <location>
        <begin position="241"/>
        <end position="268"/>
    </location>
</feature>
<feature type="transmembrane region" description="Helical" evidence="4">
    <location>
        <begin position="381"/>
        <end position="401"/>
    </location>
</feature>
<dbReference type="PANTHER" id="PTHR11360">
    <property type="entry name" value="MONOCARBOXYLATE TRANSPORTER"/>
    <property type="match status" value="1"/>
</dbReference>
<dbReference type="GO" id="GO:0016020">
    <property type="term" value="C:membrane"/>
    <property type="evidence" value="ECO:0007669"/>
    <property type="project" value="UniProtKB-SubCell"/>
</dbReference>
<dbReference type="OMA" id="LICFGMF"/>
<dbReference type="Proteomes" id="UP000030651">
    <property type="component" value="Unassembled WGS sequence"/>
</dbReference>
<evidence type="ECO:0000313" key="7">
    <source>
        <dbReference type="Proteomes" id="UP000030651"/>
    </source>
</evidence>
<evidence type="ECO:0000313" key="6">
    <source>
        <dbReference type="EMBL" id="ETS75007.1"/>
    </source>
</evidence>
<feature type="transmembrane region" description="Helical" evidence="4">
    <location>
        <begin position="207"/>
        <end position="229"/>
    </location>
</feature>